<evidence type="ECO:0000313" key="1">
    <source>
        <dbReference type="EMBL" id="GAJ06087.1"/>
    </source>
</evidence>
<reference evidence="1" key="1">
    <citation type="journal article" date="2014" name="Front. Microbiol.">
        <title>High frequency of phylogenetically diverse reductive dehalogenase-homologous genes in deep subseafloor sedimentary metagenomes.</title>
        <authorList>
            <person name="Kawai M."/>
            <person name="Futagami T."/>
            <person name="Toyoda A."/>
            <person name="Takaki Y."/>
            <person name="Nishi S."/>
            <person name="Hori S."/>
            <person name="Arai W."/>
            <person name="Tsubouchi T."/>
            <person name="Morono Y."/>
            <person name="Uchiyama I."/>
            <person name="Ito T."/>
            <person name="Fujiyama A."/>
            <person name="Inagaki F."/>
            <person name="Takami H."/>
        </authorList>
    </citation>
    <scope>NUCLEOTIDE SEQUENCE</scope>
    <source>
        <strain evidence="1">Expedition CK06-06</strain>
    </source>
</reference>
<protein>
    <submittedName>
        <fullName evidence="1">Uncharacterized protein</fullName>
    </submittedName>
</protein>
<organism evidence="1">
    <name type="scientific">marine sediment metagenome</name>
    <dbReference type="NCBI Taxonomy" id="412755"/>
    <lineage>
        <taxon>unclassified sequences</taxon>
        <taxon>metagenomes</taxon>
        <taxon>ecological metagenomes</taxon>
    </lineage>
</organism>
<dbReference type="EMBL" id="BARW01026496">
    <property type="protein sequence ID" value="GAJ06087.1"/>
    <property type="molecule type" value="Genomic_DNA"/>
</dbReference>
<accession>X1UR59</accession>
<comment type="caution">
    <text evidence="1">The sequence shown here is derived from an EMBL/GenBank/DDBJ whole genome shotgun (WGS) entry which is preliminary data.</text>
</comment>
<dbReference type="AlphaFoldDB" id="X1UR59"/>
<name>X1UR59_9ZZZZ</name>
<proteinExistence type="predicted"/>
<sequence length="53" mass="5928">VAKPIAYGSNMEWALRSVAQMDPEVFKEQLLGSIRASWEVYEEILAKGYTPPG</sequence>
<gene>
    <name evidence="1" type="ORF">S12H4_43201</name>
</gene>
<feature type="non-terminal residue" evidence="1">
    <location>
        <position position="1"/>
    </location>
</feature>